<gene>
    <name evidence="3" type="ORF">AY555_05575</name>
</gene>
<keyword evidence="4" id="KW-1185">Reference proteome</keyword>
<dbReference type="AlphaFoldDB" id="A0A143DDE4"/>
<evidence type="ECO:0000256" key="1">
    <source>
        <dbReference type="SAM" id="MobiDB-lite"/>
    </source>
</evidence>
<dbReference type="InterPro" id="IPR036286">
    <property type="entry name" value="LexA/Signal_pep-like_sf"/>
</dbReference>
<dbReference type="Proteomes" id="UP000076066">
    <property type="component" value="Chromosome"/>
</dbReference>
<reference evidence="3 4" key="1">
    <citation type="submission" date="2016-02" db="EMBL/GenBank/DDBJ databases">
        <title>Complete Genome of H5569, the type strain of the newly described species Haematospirillium jordaniae.</title>
        <authorList>
            <person name="Nicholson A.C."/>
            <person name="Humrighouse B.W."/>
            <person name="Loparov V."/>
            <person name="McQuiston J.R."/>
        </authorList>
    </citation>
    <scope>NUCLEOTIDE SEQUENCE [LARGE SCALE GENOMIC DNA]</scope>
    <source>
        <strain evidence="3 4">H5569</strain>
    </source>
</reference>
<dbReference type="InterPro" id="IPR015927">
    <property type="entry name" value="Peptidase_S24_S26A/B/C"/>
</dbReference>
<evidence type="ECO:0000313" key="4">
    <source>
        <dbReference type="Proteomes" id="UP000076066"/>
    </source>
</evidence>
<dbReference type="CDD" id="cd06529">
    <property type="entry name" value="S24_LexA-like"/>
    <property type="match status" value="1"/>
</dbReference>
<accession>A0A143DDE4</accession>
<dbReference type="Gene3D" id="2.10.109.10">
    <property type="entry name" value="Umud Fragment, subunit A"/>
    <property type="match status" value="1"/>
</dbReference>
<dbReference type="GeneID" id="53316622"/>
<dbReference type="RefSeq" id="WP_066134501.1">
    <property type="nucleotide sequence ID" value="NZ_CP014525.1"/>
</dbReference>
<name>A0A143DDE4_9PROT</name>
<protein>
    <recommendedName>
        <fullName evidence="2">Peptidase S24/S26A/S26B/S26C domain-containing protein</fullName>
    </recommendedName>
</protein>
<feature type="region of interest" description="Disordered" evidence="1">
    <location>
        <begin position="25"/>
        <end position="52"/>
    </location>
</feature>
<dbReference type="KEGG" id="hjo:AY555_05575"/>
<feature type="domain" description="Peptidase S24/S26A/S26B/S26C" evidence="2">
    <location>
        <begin position="118"/>
        <end position="205"/>
    </location>
</feature>
<proteinExistence type="predicted"/>
<dbReference type="EMBL" id="CP014525">
    <property type="protein sequence ID" value="AMW34737.1"/>
    <property type="molecule type" value="Genomic_DNA"/>
</dbReference>
<dbReference type="STRING" id="1549855.AY555_05575"/>
<dbReference type="OrthoDB" id="9792157at2"/>
<evidence type="ECO:0000313" key="3">
    <source>
        <dbReference type="EMBL" id="AMW34737.1"/>
    </source>
</evidence>
<dbReference type="InterPro" id="IPR039418">
    <property type="entry name" value="LexA-like"/>
</dbReference>
<dbReference type="Pfam" id="PF00717">
    <property type="entry name" value="Peptidase_S24"/>
    <property type="match status" value="1"/>
</dbReference>
<evidence type="ECO:0000259" key="2">
    <source>
        <dbReference type="Pfam" id="PF00717"/>
    </source>
</evidence>
<organism evidence="3 4">
    <name type="scientific">Haematospirillum jordaniae</name>
    <dbReference type="NCBI Taxonomy" id="1549855"/>
    <lineage>
        <taxon>Bacteria</taxon>
        <taxon>Pseudomonadati</taxon>
        <taxon>Pseudomonadota</taxon>
        <taxon>Alphaproteobacteria</taxon>
        <taxon>Rhodospirillales</taxon>
        <taxon>Novispirillaceae</taxon>
        <taxon>Haematospirillum</taxon>
    </lineage>
</organism>
<sequence length="211" mass="22994">MLTHHALWTALDRLAEDHGLSPSALAKKAGLDPTTFNPSKRFGRDGKPRWPTTESLSKVLQATDTRPEHFLQQAAEAMAEPPPPPQPILPLVSQDQARNGLDAAGNTPNGTQDAIAFPDLRDPDAWALEIHGDACLPAYRDGDRLILSPNATARRGDRVVIYTRDKSLVMGELTRTTATRMVVQPFGAGSTDQAIDQTDIAWSARILWASQ</sequence>
<dbReference type="SUPFAM" id="SSF51306">
    <property type="entry name" value="LexA/Signal peptidase"/>
    <property type="match status" value="1"/>
</dbReference>